<accession>J6FD56</accession>
<dbReference type="EMBL" id="ALBS01000010">
    <property type="protein sequence ID" value="EJT52972.1"/>
    <property type="molecule type" value="Genomic_DNA"/>
</dbReference>
<evidence type="ECO:0000313" key="2">
    <source>
        <dbReference type="EMBL" id="EJT52972.1"/>
    </source>
</evidence>
<name>J6FD56_TRIAS</name>
<dbReference type="RefSeq" id="XP_014184459.1">
    <property type="nucleotide sequence ID" value="XM_014328984.1"/>
</dbReference>
<dbReference type="Proteomes" id="UP000002748">
    <property type="component" value="Unassembled WGS sequence"/>
</dbReference>
<dbReference type="GeneID" id="25983800"/>
<feature type="region of interest" description="Disordered" evidence="1">
    <location>
        <begin position="273"/>
        <end position="336"/>
    </location>
</feature>
<sequence length="336" mass="36274">MPRVKHESNLIAVPAVLRLHPFWLASPLLNSTCKGYGNCIPFHMFKQVFEKVDEIATRLGDLEGPTSPSAIAASTLCNNIHTAYLRDAGIYLQRTSSRKGAFGAASTTTSGSGYTNSNESTMAAELRNELSRVQRVLVQHLTGIQDSAVNIQSTQTSLKRRIDAIEKNDGSNNVMEAMVRKAESRVGILEQRGQIVSAGMSDALKRVGELENRLDFQDSLLMSCKDAVTKVNDLQARQAQQEENINKCLLDIKNVGSRLDGLEAMMRDIKDMLESGSPMGTPGPEASGNKPGQLPTPPKENSPGEVAGQSAADAEVDAAGTETPPAKRQRTEPVAE</sequence>
<evidence type="ECO:0000313" key="3">
    <source>
        <dbReference type="Proteomes" id="UP000002748"/>
    </source>
</evidence>
<protein>
    <submittedName>
        <fullName evidence="2">Uncharacterized protein</fullName>
    </submittedName>
</protein>
<dbReference type="AlphaFoldDB" id="J6FD56"/>
<organism evidence="2 3">
    <name type="scientific">Trichosporon asahii var. asahii (strain ATCC 90039 / CBS 2479 / JCM 2466 / KCTC 7840 / NBRC 103889/ NCYC 2677 / UAMH 7654)</name>
    <name type="common">Yeast</name>
    <dbReference type="NCBI Taxonomy" id="1186058"/>
    <lineage>
        <taxon>Eukaryota</taxon>
        <taxon>Fungi</taxon>
        <taxon>Dikarya</taxon>
        <taxon>Basidiomycota</taxon>
        <taxon>Agaricomycotina</taxon>
        <taxon>Tremellomycetes</taxon>
        <taxon>Trichosporonales</taxon>
        <taxon>Trichosporonaceae</taxon>
        <taxon>Trichosporon</taxon>
    </lineage>
</organism>
<gene>
    <name evidence="2" type="ORF">A1Q1_00286</name>
</gene>
<proteinExistence type="predicted"/>
<reference evidence="2 3" key="1">
    <citation type="journal article" date="2012" name="Eukaryot. Cell">
        <title>Draft genome sequence of CBS 2479, the standard type strain of Trichosporon asahii.</title>
        <authorList>
            <person name="Yang R.Y."/>
            <person name="Li H.T."/>
            <person name="Zhu H."/>
            <person name="Zhou G.P."/>
            <person name="Wang M."/>
            <person name="Wang L."/>
        </authorList>
    </citation>
    <scope>NUCLEOTIDE SEQUENCE [LARGE SCALE GENOMIC DNA]</scope>
    <source>
        <strain evidence="3">ATCC 90039 / CBS 2479 / JCM 2466 / KCTC 7840 / NCYC 2677 / UAMH 7654</strain>
    </source>
</reference>
<dbReference type="VEuPathDB" id="FungiDB:A1Q1_00286"/>
<dbReference type="HOGENOM" id="CLU_826877_0_0_1"/>
<dbReference type="KEGG" id="tasa:A1Q1_00286"/>
<evidence type="ECO:0000256" key="1">
    <source>
        <dbReference type="SAM" id="MobiDB-lite"/>
    </source>
</evidence>
<comment type="caution">
    <text evidence="2">The sequence shown here is derived from an EMBL/GenBank/DDBJ whole genome shotgun (WGS) entry which is preliminary data.</text>
</comment>